<comment type="caution">
    <text evidence="2">The sequence shown here is derived from an EMBL/GenBank/DDBJ whole genome shotgun (WGS) entry which is preliminary data.</text>
</comment>
<sequence length="71" mass="7562">MILGYYLVMALLFLAVSCVQLRNAAIPNGAKIIGVPVALLCAFGWPLMMLVALVMAASGYKPPGLPRDRSN</sequence>
<proteinExistence type="predicted"/>
<keyword evidence="1" id="KW-0812">Transmembrane</keyword>
<dbReference type="AlphaFoldDB" id="A0A9Q5EVT8"/>
<accession>A0A9Q5EVT8</accession>
<evidence type="ECO:0000256" key="1">
    <source>
        <dbReference type="SAM" id="Phobius"/>
    </source>
</evidence>
<keyword evidence="1" id="KW-0472">Membrane</keyword>
<evidence type="ECO:0000313" key="2">
    <source>
        <dbReference type="EMBL" id="NKT77309.1"/>
    </source>
</evidence>
<evidence type="ECO:0000313" key="3">
    <source>
        <dbReference type="Proteomes" id="UP000603463"/>
    </source>
</evidence>
<keyword evidence="1" id="KW-1133">Transmembrane helix</keyword>
<feature type="transmembrane region" description="Helical" evidence="1">
    <location>
        <begin position="34"/>
        <end position="60"/>
    </location>
</feature>
<organism evidence="2 3">
    <name type="scientific">Rhodococcus hoagii</name>
    <name type="common">Corynebacterium equii</name>
    <dbReference type="NCBI Taxonomy" id="43767"/>
    <lineage>
        <taxon>Bacteria</taxon>
        <taxon>Bacillati</taxon>
        <taxon>Actinomycetota</taxon>
        <taxon>Actinomycetes</taxon>
        <taxon>Mycobacteriales</taxon>
        <taxon>Nocardiaceae</taxon>
        <taxon>Prescottella</taxon>
    </lineage>
</organism>
<protein>
    <submittedName>
        <fullName evidence="2">Uncharacterized protein</fullName>
    </submittedName>
</protein>
<gene>
    <name evidence="2" type="ORF">GS882_03650</name>
</gene>
<reference evidence="2" key="1">
    <citation type="journal article" date="2020" name="Environ. Microbiol.">
        <title>The novel and transferable erm(51) gene confers Macrolides, Lincosamides, and Streptogramins B (MLSB) resistance to clonal Rhodococcus equi in the environment.</title>
        <authorList>
            <person name="Huber L."/>
            <person name="Giguere S."/>
            <person name="Slovis N.M."/>
            <person name="Alvarez-Narvaez S."/>
            <person name="Hart K.A."/>
            <person name="Greiter M."/>
            <person name="Morris E.R.A."/>
            <person name="Cohen N.D."/>
        </authorList>
    </citation>
    <scope>NUCLEOTIDE SEQUENCE</scope>
    <source>
        <strain evidence="2">Lh_116_1</strain>
    </source>
</reference>
<name>A0A9Q5EVT8_RHOHA</name>
<dbReference type="Proteomes" id="UP000603463">
    <property type="component" value="Unassembled WGS sequence"/>
</dbReference>
<dbReference type="EMBL" id="WVBC01000002">
    <property type="protein sequence ID" value="NKT77309.1"/>
    <property type="molecule type" value="Genomic_DNA"/>
</dbReference>